<reference evidence="2 3" key="1">
    <citation type="submission" date="2024-02" db="EMBL/GenBank/DDBJ databases">
        <title>Deinococcus xinjiangensis NBRC 107630.</title>
        <authorList>
            <person name="Ichikawa N."/>
            <person name="Katano-Makiyama Y."/>
            <person name="Hidaka K."/>
        </authorList>
    </citation>
    <scope>NUCLEOTIDE SEQUENCE [LARGE SCALE GENOMIC DNA]</scope>
    <source>
        <strain evidence="2 3">NBRC 107630</strain>
    </source>
</reference>
<sequence>MFGRRVPPNVVFLLSLLLAVVSGFVAYKAFTVGNTWATVIGGIFAFWFAIDAVRSYGWTRRKQ</sequence>
<evidence type="ECO:0000256" key="1">
    <source>
        <dbReference type="SAM" id="Phobius"/>
    </source>
</evidence>
<evidence type="ECO:0000313" key="2">
    <source>
        <dbReference type="EMBL" id="GAA5503733.1"/>
    </source>
</evidence>
<dbReference type="EMBL" id="BAABRN010000064">
    <property type="protein sequence ID" value="GAA5503733.1"/>
    <property type="molecule type" value="Genomic_DNA"/>
</dbReference>
<evidence type="ECO:0000313" key="3">
    <source>
        <dbReference type="Proteomes" id="UP001458946"/>
    </source>
</evidence>
<protein>
    <submittedName>
        <fullName evidence="2">Uncharacterized protein</fullName>
    </submittedName>
</protein>
<gene>
    <name evidence="2" type="ORF">Dxin01_03494</name>
</gene>
<feature type="transmembrane region" description="Helical" evidence="1">
    <location>
        <begin position="36"/>
        <end position="53"/>
    </location>
</feature>
<dbReference type="Proteomes" id="UP001458946">
    <property type="component" value="Unassembled WGS sequence"/>
</dbReference>
<proteinExistence type="predicted"/>
<keyword evidence="1" id="KW-1133">Transmembrane helix</keyword>
<comment type="caution">
    <text evidence="2">The sequence shown here is derived from an EMBL/GenBank/DDBJ whole genome shotgun (WGS) entry which is preliminary data.</text>
</comment>
<organism evidence="2 3">
    <name type="scientific">Deinococcus xinjiangensis</name>
    <dbReference type="NCBI Taxonomy" id="457454"/>
    <lineage>
        <taxon>Bacteria</taxon>
        <taxon>Thermotogati</taxon>
        <taxon>Deinococcota</taxon>
        <taxon>Deinococci</taxon>
        <taxon>Deinococcales</taxon>
        <taxon>Deinococcaceae</taxon>
        <taxon>Deinococcus</taxon>
    </lineage>
</organism>
<name>A0ABP9VI16_9DEIO</name>
<keyword evidence="1" id="KW-0472">Membrane</keyword>
<accession>A0ABP9VI16</accession>
<keyword evidence="3" id="KW-1185">Reference proteome</keyword>
<dbReference type="RefSeq" id="WP_353543710.1">
    <property type="nucleotide sequence ID" value="NZ_BAABRN010000064.1"/>
</dbReference>
<keyword evidence="1" id="KW-0812">Transmembrane</keyword>